<organism evidence="2">
    <name type="scientific">marine sediment metagenome</name>
    <dbReference type="NCBI Taxonomy" id="412755"/>
    <lineage>
        <taxon>unclassified sequences</taxon>
        <taxon>metagenomes</taxon>
        <taxon>ecological metagenomes</taxon>
    </lineage>
</organism>
<evidence type="ECO:0000313" key="2">
    <source>
        <dbReference type="EMBL" id="KKM64461.1"/>
    </source>
</evidence>
<proteinExistence type="predicted"/>
<evidence type="ECO:0000256" key="1">
    <source>
        <dbReference type="SAM" id="MobiDB-lite"/>
    </source>
</evidence>
<sequence>MAIVEMELDPNAAAYTDDQIVGKVNTATANITRAGSIEGTAASALDTDDIGEGAGNKYDTGAPPATTDALAEGSSNKYDTGVPPTDLADLDSTAADKLGKAIITNPQATEFTVVSIQRKANGKLGTKYDDVAV</sequence>
<name>A0A0F9JPX2_9ZZZZ</name>
<protein>
    <submittedName>
        <fullName evidence="2">Uncharacterized protein</fullName>
    </submittedName>
</protein>
<feature type="region of interest" description="Disordered" evidence="1">
    <location>
        <begin position="37"/>
        <end position="90"/>
    </location>
</feature>
<accession>A0A0F9JPX2</accession>
<reference evidence="2" key="1">
    <citation type="journal article" date="2015" name="Nature">
        <title>Complex archaea that bridge the gap between prokaryotes and eukaryotes.</title>
        <authorList>
            <person name="Spang A."/>
            <person name="Saw J.H."/>
            <person name="Jorgensen S.L."/>
            <person name="Zaremba-Niedzwiedzka K."/>
            <person name="Martijn J."/>
            <person name="Lind A.E."/>
            <person name="van Eijk R."/>
            <person name="Schleper C."/>
            <person name="Guy L."/>
            <person name="Ettema T.J."/>
        </authorList>
    </citation>
    <scope>NUCLEOTIDE SEQUENCE</scope>
</reference>
<gene>
    <name evidence="2" type="ORF">LCGC14_1501150</name>
</gene>
<dbReference type="AlphaFoldDB" id="A0A0F9JPX2"/>
<comment type="caution">
    <text evidence="2">The sequence shown here is derived from an EMBL/GenBank/DDBJ whole genome shotgun (WGS) entry which is preliminary data.</text>
</comment>
<dbReference type="EMBL" id="LAZR01010893">
    <property type="protein sequence ID" value="KKM64461.1"/>
    <property type="molecule type" value="Genomic_DNA"/>
</dbReference>